<gene>
    <name evidence="1" type="ORF">BMG00_15455</name>
</gene>
<evidence type="ECO:0000313" key="1">
    <source>
        <dbReference type="EMBL" id="OOY11132.1"/>
    </source>
</evidence>
<accession>A0ABX3MIE2</accession>
<sequence length="166" mass="17527">MIGFITCQTRGTADRLLADLADRLVQAGRPVIGMVRAQAPQSFECEMHLRLLPGGEIRAISQDLGKGASGCSLDAGALEEVVARVAAALERAGPETVVVLNKFGKQEAAGRGCRELIAQAMVSDLPVLLSVPPETRAEFDAFAEGLAEEIVPDIQALEAFLSREAA</sequence>
<proteinExistence type="predicted"/>
<comment type="caution">
    <text evidence="1">The sequence shown here is derived from an EMBL/GenBank/DDBJ whole genome shotgun (WGS) entry which is preliminary data.</text>
</comment>
<name>A0ABX3MIE2_9RHOB</name>
<evidence type="ECO:0000313" key="2">
    <source>
        <dbReference type="Proteomes" id="UP000242224"/>
    </source>
</evidence>
<organism evidence="1 2">
    <name type="scientific">Thioclava marina</name>
    <dbReference type="NCBI Taxonomy" id="1915077"/>
    <lineage>
        <taxon>Bacteria</taxon>
        <taxon>Pseudomonadati</taxon>
        <taxon>Pseudomonadota</taxon>
        <taxon>Alphaproteobacteria</taxon>
        <taxon>Rhodobacterales</taxon>
        <taxon>Paracoccaceae</taxon>
        <taxon>Thioclava</taxon>
    </lineage>
</organism>
<dbReference type="RefSeq" id="WP_078529987.1">
    <property type="nucleotide sequence ID" value="NZ_MPZS01000003.1"/>
</dbReference>
<keyword evidence="2" id="KW-1185">Reference proteome</keyword>
<reference evidence="1 2" key="1">
    <citation type="submission" date="2016-11" db="EMBL/GenBank/DDBJ databases">
        <title>A multilocus sequence analysis scheme for characterization of bacteria in the genus Thioclava.</title>
        <authorList>
            <person name="Liu Y."/>
            <person name="Shao Z."/>
        </authorList>
    </citation>
    <scope>NUCLEOTIDE SEQUENCE [LARGE SCALE GENOMIC DNA]</scope>
    <source>
        <strain evidence="1 2">11.10-0-13</strain>
    </source>
</reference>
<dbReference type="Pfam" id="PF10649">
    <property type="entry name" value="DUF2478"/>
    <property type="match status" value="1"/>
</dbReference>
<evidence type="ECO:0008006" key="3">
    <source>
        <dbReference type="Google" id="ProtNLM"/>
    </source>
</evidence>
<dbReference type="InterPro" id="IPR018912">
    <property type="entry name" value="DUF2478"/>
</dbReference>
<dbReference type="Proteomes" id="UP000242224">
    <property type="component" value="Unassembled WGS sequence"/>
</dbReference>
<protein>
    <recommendedName>
        <fullName evidence="3">3-dehydroquinate dehydratase</fullName>
    </recommendedName>
</protein>
<dbReference type="EMBL" id="MPZS01000003">
    <property type="protein sequence ID" value="OOY11132.1"/>
    <property type="molecule type" value="Genomic_DNA"/>
</dbReference>